<keyword evidence="2" id="KW-1185">Reference proteome</keyword>
<sequence length="112" mass="13166">MENNLEKKVETIEKLNETVTVKCVEKNDNNDTKNTNELIEENQDNFTNKNTRILISNESKKKFTKNLFNSSFHKNLFSAPKYHPHFLLKNYTIEYMDPVIKKAKGKTFLCCC</sequence>
<proteinExistence type="predicted"/>
<organism evidence="1 2">
    <name type="scientific">Plasmodium relictum</name>
    <dbReference type="NCBI Taxonomy" id="85471"/>
    <lineage>
        <taxon>Eukaryota</taxon>
        <taxon>Sar</taxon>
        <taxon>Alveolata</taxon>
        <taxon>Apicomplexa</taxon>
        <taxon>Aconoidasida</taxon>
        <taxon>Haemosporida</taxon>
        <taxon>Plasmodiidae</taxon>
        <taxon>Plasmodium</taxon>
        <taxon>Plasmodium (Haemamoeba)</taxon>
    </lineage>
</organism>
<protein>
    <submittedName>
        <fullName evidence="1">Uncharacterized protein</fullName>
    </submittedName>
</protein>
<reference evidence="1 2" key="1">
    <citation type="submission" date="2015-04" db="EMBL/GenBank/DDBJ databases">
        <authorList>
            <consortium name="Pathogen Informatics"/>
        </authorList>
    </citation>
    <scope>NUCLEOTIDE SEQUENCE [LARGE SCALE GENOMIC DNA]</scope>
    <source>
        <strain evidence="1 2">SGS1</strain>
    </source>
</reference>
<dbReference type="GeneID" id="39738402"/>
<dbReference type="RefSeq" id="XP_028536100.1">
    <property type="nucleotide sequence ID" value="XM_028679011.1"/>
</dbReference>
<dbReference type="VEuPathDB" id="PlasmoDB:PRELSG_1346800"/>
<accession>A0A1J1HEX1</accession>
<evidence type="ECO:0000313" key="1">
    <source>
        <dbReference type="EMBL" id="CRH04094.1"/>
    </source>
</evidence>
<dbReference type="Proteomes" id="UP000220158">
    <property type="component" value="Chromosome 13"/>
</dbReference>
<dbReference type="AlphaFoldDB" id="A0A1J1HEX1"/>
<evidence type="ECO:0000313" key="2">
    <source>
        <dbReference type="Proteomes" id="UP000220158"/>
    </source>
</evidence>
<name>A0A1J1HEX1_PLARL</name>
<gene>
    <name evidence="1" type="ORF">PRELSG_1346800</name>
</gene>
<dbReference type="KEGG" id="prel:PRELSG_1346800"/>
<dbReference type="OrthoDB" id="370783at2759"/>
<dbReference type="EMBL" id="LN835308">
    <property type="protein sequence ID" value="CRH04094.1"/>
    <property type="molecule type" value="Genomic_DNA"/>
</dbReference>